<protein>
    <submittedName>
        <fullName evidence="1">Predicted alpha-1,6-mannanase, GH76 family</fullName>
    </submittedName>
</protein>
<dbReference type="InterPro" id="IPR053169">
    <property type="entry name" value="MUG_Protein"/>
</dbReference>
<dbReference type="InterPro" id="IPR008928">
    <property type="entry name" value="6-hairpin_glycosidase_sf"/>
</dbReference>
<dbReference type="Pfam" id="PF03663">
    <property type="entry name" value="Glyco_hydro_76"/>
    <property type="match status" value="1"/>
</dbReference>
<dbReference type="SUPFAM" id="SSF48208">
    <property type="entry name" value="Six-hairpin glycosidases"/>
    <property type="match status" value="1"/>
</dbReference>
<dbReference type="PANTHER" id="PTHR47791">
    <property type="entry name" value="MEIOTICALLY UP-REGULATED GENE 191 PROTEIN"/>
    <property type="match status" value="1"/>
</dbReference>
<name>A0A1H4VTT9_9MICC</name>
<dbReference type="EMBL" id="FNSN01000004">
    <property type="protein sequence ID" value="SEC84487.1"/>
    <property type="molecule type" value="Genomic_DNA"/>
</dbReference>
<dbReference type="Gene3D" id="1.50.10.20">
    <property type="match status" value="1"/>
</dbReference>
<sequence>MDAQHRAAEAARSVIARHGRRLAGLPGTHLGRVKAPSRAFSELGVWHYWWQAHYVDALVDAALREEDPDGRKAALARRVIRSIRLHNVFRYVNSFTDDMAWLALAAQRLQALDPGARHARGLDALQRTLNRQLVLASTAELGGGSFWSKARDFKNTPATAPVSLYFARSGDTVRARALVDWLRERLLDPDTGLFLDGIHLQPDGSTTVAREVYSYNQGPVLGSYLTLGAADDLRHAEELIQAVSDRLTHPGGALQTHGPGDGALFTGILARYLALAARDDRLAPTARETAAALVTTTADAFWAGRQESADGWVFPRETTGGHDPALLGGTVEFAAQLQAWMTLEAAATLMPAR</sequence>
<dbReference type="PANTHER" id="PTHR47791:SF3">
    <property type="entry name" value="MEIOTICALLY UP-REGULATED GENE 191 PROTEIN"/>
    <property type="match status" value="1"/>
</dbReference>
<accession>A0A1H4VTT9</accession>
<gene>
    <name evidence="1" type="ORF">SAMN04489745_3318</name>
</gene>
<dbReference type="Proteomes" id="UP000182652">
    <property type="component" value="Unassembled WGS sequence"/>
</dbReference>
<dbReference type="STRING" id="156980.SAMN04489745_3318"/>
<reference evidence="1 2" key="1">
    <citation type="submission" date="2016-10" db="EMBL/GenBank/DDBJ databases">
        <authorList>
            <person name="de Groot N.N."/>
        </authorList>
    </citation>
    <scope>NUCLEOTIDE SEQUENCE [LARGE SCALE GENOMIC DNA]</scope>
    <source>
        <strain evidence="1 2">DSM 10495</strain>
    </source>
</reference>
<dbReference type="AlphaFoldDB" id="A0A1H4VTT9"/>
<proteinExistence type="predicted"/>
<keyword evidence="2" id="KW-1185">Reference proteome</keyword>
<evidence type="ECO:0000313" key="2">
    <source>
        <dbReference type="Proteomes" id="UP000182652"/>
    </source>
</evidence>
<organism evidence="1 2">
    <name type="scientific">Arthrobacter woluwensis</name>
    <dbReference type="NCBI Taxonomy" id="156980"/>
    <lineage>
        <taxon>Bacteria</taxon>
        <taxon>Bacillati</taxon>
        <taxon>Actinomycetota</taxon>
        <taxon>Actinomycetes</taxon>
        <taxon>Micrococcales</taxon>
        <taxon>Micrococcaceae</taxon>
        <taxon>Arthrobacter</taxon>
    </lineage>
</organism>
<dbReference type="InterPro" id="IPR005198">
    <property type="entry name" value="Glyco_hydro_76"/>
</dbReference>
<dbReference type="RefSeq" id="WP_066214817.1">
    <property type="nucleotide sequence ID" value="NZ_FNSN01000004.1"/>
</dbReference>
<dbReference type="GO" id="GO:0005975">
    <property type="term" value="P:carbohydrate metabolic process"/>
    <property type="evidence" value="ECO:0007669"/>
    <property type="project" value="InterPro"/>
</dbReference>
<evidence type="ECO:0000313" key="1">
    <source>
        <dbReference type="EMBL" id="SEC84487.1"/>
    </source>
</evidence>